<dbReference type="GO" id="GO:0001558">
    <property type="term" value="P:regulation of cell growth"/>
    <property type="evidence" value="ECO:0007669"/>
    <property type="project" value="InterPro"/>
</dbReference>
<dbReference type="GO" id="GO:0005576">
    <property type="term" value="C:extracellular region"/>
    <property type="evidence" value="ECO:0007669"/>
    <property type="project" value="UniProtKB-SubCell"/>
</dbReference>
<dbReference type="HOGENOM" id="CLU_1706436_0_0_1"/>
<dbReference type="InterPro" id="IPR011390">
    <property type="entry name" value="IGFBP_rP_mac25"/>
</dbReference>
<keyword evidence="2" id="KW-0964">Secreted</keyword>
<dbReference type="InterPro" id="IPR017891">
    <property type="entry name" value="Insulin_GF-bd_Cys-rich_CS"/>
</dbReference>
<keyword evidence="7" id="KW-1185">Reference proteome</keyword>
<dbReference type="Proteomes" id="UP000015103">
    <property type="component" value="Unassembled WGS sequence"/>
</dbReference>
<dbReference type="PROSITE" id="PS51323">
    <property type="entry name" value="IGFBP_N_2"/>
    <property type="match status" value="1"/>
</dbReference>
<evidence type="ECO:0000313" key="6">
    <source>
        <dbReference type="EnsemblMetazoa" id="RPRC002973-PA"/>
    </source>
</evidence>
<dbReference type="InParanoid" id="T1HG01"/>
<accession>T1HG01</accession>
<dbReference type="PANTHER" id="PTHR14186:SF19">
    <property type="entry name" value="INSULIN-LIKE GROWTH FACTOR-BINDING PROTEIN 7"/>
    <property type="match status" value="1"/>
</dbReference>
<protein>
    <submittedName>
        <fullName evidence="6">IGFBP N-terminal domain-containing protein</fullName>
    </submittedName>
</protein>
<dbReference type="EnsemblMetazoa" id="RPRC002973-RA">
    <property type="protein sequence ID" value="RPRC002973-PA"/>
    <property type="gene ID" value="RPRC002973"/>
</dbReference>
<organism evidence="6 7">
    <name type="scientific">Rhodnius prolixus</name>
    <name type="common">Triatomid bug</name>
    <dbReference type="NCBI Taxonomy" id="13249"/>
    <lineage>
        <taxon>Eukaryota</taxon>
        <taxon>Metazoa</taxon>
        <taxon>Ecdysozoa</taxon>
        <taxon>Arthropoda</taxon>
        <taxon>Hexapoda</taxon>
        <taxon>Insecta</taxon>
        <taxon>Pterygota</taxon>
        <taxon>Neoptera</taxon>
        <taxon>Paraneoptera</taxon>
        <taxon>Hemiptera</taxon>
        <taxon>Heteroptera</taxon>
        <taxon>Panheteroptera</taxon>
        <taxon>Cimicomorpha</taxon>
        <taxon>Reduviidae</taxon>
        <taxon>Triatominae</taxon>
        <taxon>Rhodnius</taxon>
    </lineage>
</organism>
<evidence type="ECO:0000256" key="3">
    <source>
        <dbReference type="ARBA" id="ARBA00022729"/>
    </source>
</evidence>
<dbReference type="PROSITE" id="PS00222">
    <property type="entry name" value="IGFBP_N_1"/>
    <property type="match status" value="1"/>
</dbReference>
<dbReference type="Pfam" id="PF00219">
    <property type="entry name" value="IGFBP"/>
    <property type="match status" value="1"/>
</dbReference>
<comment type="subcellular location">
    <subcellularLocation>
        <location evidence="1">Secreted</location>
    </subcellularLocation>
</comment>
<dbReference type="PANTHER" id="PTHR14186">
    <property type="entry name" value="INSULIN-LIKE GROWTH FACTOR BINDING PROTEIN-RELATED"/>
    <property type="match status" value="1"/>
</dbReference>
<reference evidence="6" key="1">
    <citation type="submission" date="2015-05" db="UniProtKB">
        <authorList>
            <consortium name="EnsemblMetazoa"/>
        </authorList>
    </citation>
    <scope>IDENTIFICATION</scope>
</reference>
<dbReference type="eggNOG" id="ENOG502S7GZ">
    <property type="taxonomic scope" value="Eukaryota"/>
</dbReference>
<evidence type="ECO:0000259" key="5">
    <source>
        <dbReference type="PROSITE" id="PS51323"/>
    </source>
</evidence>
<dbReference type="GO" id="GO:0009966">
    <property type="term" value="P:regulation of signal transduction"/>
    <property type="evidence" value="ECO:0007669"/>
    <property type="project" value="TreeGrafter"/>
</dbReference>
<name>T1HG01_RHOPR</name>
<evidence type="ECO:0000256" key="1">
    <source>
        <dbReference type="ARBA" id="ARBA00004613"/>
    </source>
</evidence>
<dbReference type="SMART" id="SM00121">
    <property type="entry name" value="IB"/>
    <property type="match status" value="1"/>
</dbReference>
<evidence type="ECO:0000256" key="2">
    <source>
        <dbReference type="ARBA" id="ARBA00022525"/>
    </source>
</evidence>
<proteinExistence type="predicted"/>
<evidence type="ECO:0000256" key="4">
    <source>
        <dbReference type="ARBA" id="ARBA00023157"/>
    </source>
</evidence>
<dbReference type="InterPro" id="IPR009030">
    <property type="entry name" value="Growth_fac_rcpt_cys_sf"/>
</dbReference>
<dbReference type="SUPFAM" id="SSF57184">
    <property type="entry name" value="Growth factor receptor domain"/>
    <property type="match status" value="1"/>
</dbReference>
<dbReference type="VEuPathDB" id="VectorBase:RPRC002973"/>
<feature type="domain" description="IGFBP N-terminal" evidence="5">
    <location>
        <begin position="23"/>
        <end position="100"/>
    </location>
</feature>
<dbReference type="InterPro" id="IPR000867">
    <property type="entry name" value="IGFBP-like"/>
</dbReference>
<evidence type="ECO:0000313" key="7">
    <source>
        <dbReference type="Proteomes" id="UP000015103"/>
    </source>
</evidence>
<dbReference type="AlphaFoldDB" id="T1HG01"/>
<sequence>MLLNQLEMWRYTTLVLACLHLALGFSCVCSPSECEPLTEEDCPPGAGTVWDPCGCCRVCARTENEPCGGPYGFYGTCGDGLQCVVSDVMSEGVEGTCKRVIVPEFYVSAVIVEEILKYLIKIGLSAQGVDFSLLSAQGVDWGLSLAVEGKFVYR</sequence>
<dbReference type="EMBL" id="ACPB03018440">
    <property type="status" value="NOT_ANNOTATED_CDS"/>
    <property type="molecule type" value="Genomic_DNA"/>
</dbReference>
<dbReference type="Gene3D" id="4.10.40.20">
    <property type="match status" value="1"/>
</dbReference>
<keyword evidence="3" id="KW-0732">Signal</keyword>
<dbReference type="GO" id="GO:0005520">
    <property type="term" value="F:insulin-like growth factor binding"/>
    <property type="evidence" value="ECO:0007669"/>
    <property type="project" value="InterPro"/>
</dbReference>
<keyword evidence="4" id="KW-1015">Disulfide bond</keyword>